<dbReference type="Gene3D" id="3.90.550.10">
    <property type="entry name" value="Spore Coat Polysaccharide Biosynthesis Protein SpsA, Chain A"/>
    <property type="match status" value="1"/>
</dbReference>
<keyword evidence="1 5" id="KW-0808">Transferase</keyword>
<dbReference type="EMBL" id="SULI01000023">
    <property type="protein sequence ID" value="TKZ17374.1"/>
    <property type="molecule type" value="Genomic_DNA"/>
</dbReference>
<keyword evidence="2 5" id="KW-0548">Nucleotidyltransferase</keyword>
<dbReference type="PANTHER" id="PTHR43584:SF5">
    <property type="entry name" value="PROTEIN LICC"/>
    <property type="match status" value="1"/>
</dbReference>
<sequence length="249" mass="26952">MSVENALIMAAGRGIRMGPRGTMTPKGLLEIGGTGLVQRSVNLLQACGVPRIRIVTGHLDDQYRSCFAGVQGVELIHNPDFDTTGSLLSMLRGMDGLSGSVALLESDIIYEARTLAPIQPEVSTIVVSGETLATDEVYIWSRVGRNGTPVFETMSKDIQAHAGPHFGELVGVSCFTQGDVAKLIDAAHEVFAEQPKADYESAVVHMARNVDIALARIDDLAWTEMDDEPMFQRAINTVWPQILKNDAQS</sequence>
<dbReference type="PANTHER" id="PTHR43584">
    <property type="entry name" value="NUCLEOTIDYL TRANSFERASE"/>
    <property type="match status" value="1"/>
</dbReference>
<evidence type="ECO:0000259" key="4">
    <source>
        <dbReference type="Pfam" id="PF12804"/>
    </source>
</evidence>
<dbReference type="SUPFAM" id="SSF53448">
    <property type="entry name" value="Nucleotide-diphospho-sugar transferases"/>
    <property type="match status" value="1"/>
</dbReference>
<dbReference type="InterPro" id="IPR025877">
    <property type="entry name" value="MobA-like_NTP_Trfase"/>
</dbReference>
<dbReference type="InterPro" id="IPR029044">
    <property type="entry name" value="Nucleotide-diphossugar_trans"/>
</dbReference>
<dbReference type="Proteomes" id="UP000306575">
    <property type="component" value="Unassembled WGS sequence"/>
</dbReference>
<dbReference type="InterPro" id="IPR050065">
    <property type="entry name" value="GlmU-like"/>
</dbReference>
<organism evidence="5 6">
    <name type="scientific">Shimia litoralis</name>
    <dbReference type="NCBI Taxonomy" id="420403"/>
    <lineage>
        <taxon>Bacteria</taxon>
        <taxon>Pseudomonadati</taxon>
        <taxon>Pseudomonadota</taxon>
        <taxon>Alphaproteobacteria</taxon>
        <taxon>Rhodobacterales</taxon>
        <taxon>Roseobacteraceae</taxon>
    </lineage>
</organism>
<comment type="caution">
    <text evidence="5">The sequence shown here is derived from an EMBL/GenBank/DDBJ whole genome shotgun (WGS) entry which is preliminary data.</text>
</comment>
<keyword evidence="3" id="KW-0460">Magnesium</keyword>
<evidence type="ECO:0000256" key="1">
    <source>
        <dbReference type="ARBA" id="ARBA00022679"/>
    </source>
</evidence>
<evidence type="ECO:0000313" key="5">
    <source>
        <dbReference type="EMBL" id="TKZ17374.1"/>
    </source>
</evidence>
<keyword evidence="6" id="KW-1185">Reference proteome</keyword>
<dbReference type="CDD" id="cd02523">
    <property type="entry name" value="PC_cytidylyltransferase"/>
    <property type="match status" value="1"/>
</dbReference>
<evidence type="ECO:0000256" key="2">
    <source>
        <dbReference type="ARBA" id="ARBA00022695"/>
    </source>
</evidence>
<dbReference type="Pfam" id="PF12804">
    <property type="entry name" value="NTP_transf_3"/>
    <property type="match status" value="1"/>
</dbReference>
<proteinExistence type="predicted"/>
<accession>A0A4U7MYH9</accession>
<feature type="domain" description="MobA-like NTP transferase" evidence="4">
    <location>
        <begin position="6"/>
        <end position="110"/>
    </location>
</feature>
<dbReference type="RefSeq" id="WP_138017088.1">
    <property type="nucleotide sequence ID" value="NZ_SULI01000023.1"/>
</dbReference>
<name>A0A4U7MYH9_9RHOB</name>
<dbReference type="GO" id="GO:0016779">
    <property type="term" value="F:nucleotidyltransferase activity"/>
    <property type="evidence" value="ECO:0007669"/>
    <property type="project" value="UniProtKB-KW"/>
</dbReference>
<evidence type="ECO:0000313" key="6">
    <source>
        <dbReference type="Proteomes" id="UP000306575"/>
    </source>
</evidence>
<dbReference type="AlphaFoldDB" id="A0A4U7MYH9"/>
<protein>
    <submittedName>
        <fullName evidence="5">Phosphocholine cytidylyltransferase family protein</fullName>
    </submittedName>
</protein>
<gene>
    <name evidence="5" type="ORF">FAP39_14430</name>
</gene>
<reference evidence="5 6" key="1">
    <citation type="submission" date="2019-04" db="EMBL/GenBank/DDBJ databases">
        <title>Genome sequence of Pelagicola litoralis CL-ES2.</title>
        <authorList>
            <person name="Cao J."/>
        </authorList>
    </citation>
    <scope>NUCLEOTIDE SEQUENCE [LARGE SCALE GENOMIC DNA]</scope>
    <source>
        <strain evidence="5 6">CL-ES2</strain>
    </source>
</reference>
<dbReference type="OrthoDB" id="9814110at2"/>
<evidence type="ECO:0000256" key="3">
    <source>
        <dbReference type="ARBA" id="ARBA00022842"/>
    </source>
</evidence>